<keyword evidence="9 14" id="KW-1133">Transmembrane helix</keyword>
<feature type="transmembrane region" description="Helical" evidence="14">
    <location>
        <begin position="104"/>
        <end position="125"/>
    </location>
</feature>
<keyword evidence="6 14" id="KW-0169">Cobalamin biosynthesis</keyword>
<keyword evidence="10 14" id="KW-0406">Ion transport</keyword>
<keyword evidence="8" id="KW-0732">Signal</keyword>
<dbReference type="STRING" id="398512.Bccel_3289"/>
<dbReference type="GO" id="GO:0015087">
    <property type="term" value="F:cobalt ion transmembrane transporter activity"/>
    <property type="evidence" value="ECO:0007669"/>
    <property type="project" value="UniProtKB-UniRule"/>
</dbReference>
<evidence type="ECO:0000256" key="8">
    <source>
        <dbReference type="ARBA" id="ARBA00022729"/>
    </source>
</evidence>
<keyword evidence="5 14" id="KW-1003">Cell membrane</keyword>
<feature type="transmembrane region" description="Helical" evidence="14">
    <location>
        <begin position="132"/>
        <end position="151"/>
    </location>
</feature>
<dbReference type="UniPathway" id="UPA00148"/>
<evidence type="ECO:0000256" key="12">
    <source>
        <dbReference type="ARBA" id="ARBA00023285"/>
    </source>
</evidence>
<evidence type="ECO:0000313" key="15">
    <source>
        <dbReference type="EMBL" id="KNY28018.1"/>
    </source>
</evidence>
<dbReference type="EMBL" id="LGTC01000001">
    <property type="protein sequence ID" value="KNY28018.1"/>
    <property type="molecule type" value="Genomic_DNA"/>
</dbReference>
<organism evidence="15 16">
    <name type="scientific">Pseudobacteroides cellulosolvens ATCC 35603 = DSM 2933</name>
    <dbReference type="NCBI Taxonomy" id="398512"/>
    <lineage>
        <taxon>Bacteria</taxon>
        <taxon>Bacillati</taxon>
        <taxon>Bacillota</taxon>
        <taxon>Clostridia</taxon>
        <taxon>Eubacteriales</taxon>
        <taxon>Oscillospiraceae</taxon>
        <taxon>Pseudobacteroides</taxon>
    </lineage>
</organism>
<feature type="transmembrane region" description="Helical" evidence="14">
    <location>
        <begin position="163"/>
        <end position="188"/>
    </location>
</feature>
<evidence type="ECO:0000256" key="7">
    <source>
        <dbReference type="ARBA" id="ARBA00022692"/>
    </source>
</evidence>
<evidence type="ECO:0000313" key="16">
    <source>
        <dbReference type="Proteomes" id="UP000036923"/>
    </source>
</evidence>
<dbReference type="Gene3D" id="1.10.1760.20">
    <property type="match status" value="1"/>
</dbReference>
<keyword evidence="16" id="KW-1185">Reference proteome</keyword>
<comment type="caution">
    <text evidence="15">The sequence shown here is derived from an EMBL/GenBank/DDBJ whole genome shotgun (WGS) entry which is preliminary data.</text>
</comment>
<dbReference type="InterPro" id="IPR002751">
    <property type="entry name" value="CbiM/NikMN"/>
</dbReference>
<evidence type="ECO:0000256" key="10">
    <source>
        <dbReference type="ARBA" id="ARBA00023065"/>
    </source>
</evidence>
<dbReference type="AlphaFoldDB" id="A0A0L6JQE9"/>
<dbReference type="PATRIC" id="fig|398512.5.peg.3447"/>
<dbReference type="NCBIfam" id="TIGR00123">
    <property type="entry name" value="cbiM"/>
    <property type="match status" value="1"/>
</dbReference>
<dbReference type="Proteomes" id="UP000036923">
    <property type="component" value="Unassembled WGS sequence"/>
</dbReference>
<evidence type="ECO:0000256" key="6">
    <source>
        <dbReference type="ARBA" id="ARBA00022573"/>
    </source>
</evidence>
<feature type="transmembrane region" description="Helical" evidence="14">
    <location>
        <begin position="33"/>
        <end position="55"/>
    </location>
</feature>
<dbReference type="GO" id="GO:0043190">
    <property type="term" value="C:ATP-binding cassette (ABC) transporter complex"/>
    <property type="evidence" value="ECO:0007669"/>
    <property type="project" value="InterPro"/>
</dbReference>
<dbReference type="PANTHER" id="PTHR43627">
    <property type="match status" value="1"/>
</dbReference>
<reference evidence="16" key="1">
    <citation type="submission" date="2015-07" db="EMBL/GenBank/DDBJ databases">
        <title>Near-Complete Genome Sequence of the Cellulolytic Bacterium Bacteroides (Pseudobacteroides) cellulosolvens ATCC 35603.</title>
        <authorList>
            <person name="Dassa B."/>
            <person name="Utturkar S.M."/>
            <person name="Klingeman D.M."/>
            <person name="Hurt R.A."/>
            <person name="Keller M."/>
            <person name="Xu J."/>
            <person name="Reddy Y.H.K."/>
            <person name="Borovok I."/>
            <person name="Grinberg I.R."/>
            <person name="Lamed R."/>
            <person name="Zhivin O."/>
            <person name="Bayer E.A."/>
            <person name="Brown S.D."/>
        </authorList>
    </citation>
    <scope>NUCLEOTIDE SEQUENCE [LARGE SCALE GENOMIC DNA]</scope>
    <source>
        <strain evidence="16">DSM 2933</strain>
    </source>
</reference>
<comment type="pathway">
    <text evidence="2 14">Cofactor biosynthesis; adenosylcobalamin biosynthesis.</text>
</comment>
<dbReference type="InterPro" id="IPR018024">
    <property type="entry name" value="CbiM"/>
</dbReference>
<gene>
    <name evidence="14" type="primary">cbiM</name>
    <name evidence="15" type="ORF">Bccel_3289</name>
</gene>
<keyword evidence="4 14" id="KW-0813">Transport</keyword>
<keyword evidence="11 14" id="KW-0472">Membrane</keyword>
<dbReference type="GO" id="GO:0009236">
    <property type="term" value="P:cobalamin biosynthetic process"/>
    <property type="evidence" value="ECO:0007669"/>
    <property type="project" value="UniProtKB-UniRule"/>
</dbReference>
<protein>
    <recommendedName>
        <fullName evidence="14">Cobalt transport protein CbiM</fullName>
    </recommendedName>
    <alternativeName>
        <fullName evidence="14">Energy-coupling factor transporter probable substrate-capture protein CbiM</fullName>
        <shortName evidence="14">ECF transporter S component CbiM</shortName>
    </alternativeName>
</protein>
<keyword evidence="12 14" id="KW-0170">Cobalt</keyword>
<comment type="similarity">
    <text evidence="13 14">Belongs to the CbiM family.</text>
</comment>
<accession>A0A0L6JQE9</accession>
<evidence type="ECO:0000256" key="2">
    <source>
        <dbReference type="ARBA" id="ARBA00004953"/>
    </source>
</evidence>
<feature type="transmembrane region" description="Helical" evidence="14">
    <location>
        <begin position="200"/>
        <end position="228"/>
    </location>
</feature>
<dbReference type="OrthoDB" id="9809846at2"/>
<dbReference type="eggNOG" id="COG0310">
    <property type="taxonomic scope" value="Bacteria"/>
</dbReference>
<dbReference type="Pfam" id="PF01891">
    <property type="entry name" value="CbiM"/>
    <property type="match status" value="1"/>
</dbReference>
<evidence type="ECO:0000256" key="5">
    <source>
        <dbReference type="ARBA" id="ARBA00022475"/>
    </source>
</evidence>
<dbReference type="NCBIfam" id="NF006184">
    <property type="entry name" value="PRK08319.1"/>
    <property type="match status" value="1"/>
</dbReference>
<evidence type="ECO:0000256" key="13">
    <source>
        <dbReference type="ARBA" id="ARBA00060918"/>
    </source>
</evidence>
<evidence type="ECO:0000256" key="4">
    <source>
        <dbReference type="ARBA" id="ARBA00022448"/>
    </source>
</evidence>
<comment type="function">
    <text evidence="14">Part of the energy-coupling factor (ECF) transporter complex CbiMNOQ involved in cobalt import.</text>
</comment>
<evidence type="ECO:0000256" key="1">
    <source>
        <dbReference type="ARBA" id="ARBA00004429"/>
    </source>
</evidence>
<dbReference type="PANTHER" id="PTHR43627:SF1">
    <property type="entry name" value="COBALT TRANSPORT PROTEIN CBIM"/>
    <property type="match status" value="1"/>
</dbReference>
<evidence type="ECO:0000256" key="11">
    <source>
        <dbReference type="ARBA" id="ARBA00023136"/>
    </source>
</evidence>
<dbReference type="HAMAP" id="MF_01462">
    <property type="entry name" value="CbiM"/>
    <property type="match status" value="1"/>
</dbReference>
<proteinExistence type="inferred from homology"/>
<dbReference type="FunFam" id="1.10.1760.20:FF:000001">
    <property type="entry name" value="Cobalt transport protein CbiM"/>
    <property type="match status" value="1"/>
</dbReference>
<sequence precursor="true">MSGKNQTVLGLILMIALFPQSASAMHIMEGYLPPLWCVSWGAASIPFIVMGLFSIQKTVNLNPKVKIILAMAGAYTFALSALKIPSVTGSCSHPTGAGLGAMVFGPLAMTVIGLIVLVFQALLLGHGGLTTLGANMFSMAIVGPFVAYGLFKLVRKLSGPLWLAVFLGASCSNFFTYVVTSFQLGLAYPSPSGGIFGSVAKFLGVFSFTQIPLAISEGIITIVVFNVIKTYNSSELKDLKILSEEVAK</sequence>
<evidence type="ECO:0000256" key="3">
    <source>
        <dbReference type="ARBA" id="ARBA00022426"/>
    </source>
</evidence>
<name>A0A0L6JQE9_9FIRM</name>
<evidence type="ECO:0000256" key="9">
    <source>
        <dbReference type="ARBA" id="ARBA00022989"/>
    </source>
</evidence>
<comment type="subcellular location">
    <subcellularLocation>
        <location evidence="1">Cell inner membrane</location>
        <topology evidence="1">Multi-pass membrane protein</topology>
    </subcellularLocation>
    <subcellularLocation>
        <location evidence="14">Cell membrane</location>
        <topology evidence="14">Multi-pass membrane protein</topology>
    </subcellularLocation>
</comment>
<dbReference type="RefSeq" id="WP_036939079.1">
    <property type="nucleotide sequence ID" value="NZ_JQKC01000008.1"/>
</dbReference>
<comment type="subunit">
    <text evidence="14">Forms an energy-coupling factor (ECF) transporter complex composed of an ATP-binding protein (A component, CbiO), a transmembrane protein (T component, CbiQ) and 2 possible substrate-capture proteins (S components, CbiM and CbiN) of unknown stoichimetry.</text>
</comment>
<keyword evidence="7 14" id="KW-0812">Transmembrane</keyword>
<keyword evidence="3 14" id="KW-0171">Cobalt transport</keyword>
<evidence type="ECO:0000256" key="14">
    <source>
        <dbReference type="HAMAP-Rule" id="MF_01462"/>
    </source>
</evidence>